<reference evidence="1" key="1">
    <citation type="submission" date="2021-02" db="EMBL/GenBank/DDBJ databases">
        <authorList>
            <person name="Nowell W R."/>
        </authorList>
    </citation>
    <scope>NUCLEOTIDE SEQUENCE</scope>
</reference>
<evidence type="ECO:0000313" key="4">
    <source>
        <dbReference type="Proteomes" id="UP000663852"/>
    </source>
</evidence>
<keyword evidence="3" id="KW-1185">Reference proteome</keyword>
<proteinExistence type="predicted"/>
<dbReference type="EMBL" id="CAJNOR010007504">
    <property type="protein sequence ID" value="CAF1618417.1"/>
    <property type="molecule type" value="Genomic_DNA"/>
</dbReference>
<evidence type="ECO:0000313" key="1">
    <source>
        <dbReference type="EMBL" id="CAF1425027.1"/>
    </source>
</evidence>
<organism evidence="1 4">
    <name type="scientific">Adineta ricciae</name>
    <name type="common">Rotifer</name>
    <dbReference type="NCBI Taxonomy" id="249248"/>
    <lineage>
        <taxon>Eukaryota</taxon>
        <taxon>Metazoa</taxon>
        <taxon>Spiralia</taxon>
        <taxon>Gnathifera</taxon>
        <taxon>Rotifera</taxon>
        <taxon>Eurotatoria</taxon>
        <taxon>Bdelloidea</taxon>
        <taxon>Adinetida</taxon>
        <taxon>Adinetidae</taxon>
        <taxon>Adineta</taxon>
    </lineage>
</organism>
<dbReference type="EMBL" id="CAJNOJ010000380">
    <property type="protein sequence ID" value="CAF1425027.1"/>
    <property type="molecule type" value="Genomic_DNA"/>
</dbReference>
<name>A0A815MIF3_ADIRI</name>
<comment type="caution">
    <text evidence="1">The sequence shown here is derived from an EMBL/GenBank/DDBJ whole genome shotgun (WGS) entry which is preliminary data.</text>
</comment>
<dbReference type="Proteomes" id="UP000663828">
    <property type="component" value="Unassembled WGS sequence"/>
</dbReference>
<dbReference type="Proteomes" id="UP000663852">
    <property type="component" value="Unassembled WGS sequence"/>
</dbReference>
<protein>
    <submittedName>
        <fullName evidence="1">Uncharacterized protein</fullName>
    </submittedName>
</protein>
<dbReference type="AlphaFoldDB" id="A0A815MIF3"/>
<gene>
    <name evidence="1" type="ORF">EDS130_LOCUS37793</name>
    <name evidence="2" type="ORF">XAT740_LOCUS49893</name>
</gene>
<evidence type="ECO:0000313" key="2">
    <source>
        <dbReference type="EMBL" id="CAF1618417.1"/>
    </source>
</evidence>
<sequence>MYGYNNYRNPALTNELISDLWIEQNVPGGLDSPYGEILDNTMGGNPNPTYGQIMGGAPGVGGYGHGTYGVQYGYQYRRW</sequence>
<accession>A0A815MIF3</accession>
<evidence type="ECO:0000313" key="3">
    <source>
        <dbReference type="Proteomes" id="UP000663828"/>
    </source>
</evidence>
<dbReference type="OrthoDB" id="10045951at2759"/>